<keyword evidence="2" id="KW-1133">Transmembrane helix</keyword>
<evidence type="ECO:0000256" key="2">
    <source>
        <dbReference type="SAM" id="Phobius"/>
    </source>
</evidence>
<dbReference type="InterPro" id="IPR025828">
    <property type="entry name" value="Put_sensor_dom"/>
</dbReference>
<keyword evidence="2" id="KW-0472">Membrane</keyword>
<reference evidence="5" key="1">
    <citation type="journal article" date="2019" name="Int. J. Syst. Evol. Microbiol.">
        <title>The Global Catalogue of Microorganisms (GCM) 10K type strain sequencing project: providing services to taxonomists for standard genome sequencing and annotation.</title>
        <authorList>
            <consortium name="The Broad Institute Genomics Platform"/>
            <consortium name="The Broad Institute Genome Sequencing Center for Infectious Disease"/>
            <person name="Wu L."/>
            <person name="Ma J."/>
        </authorList>
    </citation>
    <scope>NUCLEOTIDE SEQUENCE [LARGE SCALE GENOMIC DNA]</scope>
    <source>
        <strain evidence="5">NBRC 108894</strain>
    </source>
</reference>
<comment type="caution">
    <text evidence="4">The sequence shown here is derived from an EMBL/GenBank/DDBJ whole genome shotgun (WGS) entry which is preliminary data.</text>
</comment>
<feature type="domain" description="Putative sensor" evidence="3">
    <location>
        <begin position="2"/>
        <end position="105"/>
    </location>
</feature>
<accession>A0ABQ6K718</accession>
<keyword evidence="2" id="KW-0812">Transmembrane</keyword>
<dbReference type="Pfam" id="PF13796">
    <property type="entry name" value="Sensor"/>
    <property type="match status" value="1"/>
</dbReference>
<evidence type="ECO:0000259" key="3">
    <source>
        <dbReference type="Pfam" id="PF13796"/>
    </source>
</evidence>
<dbReference type="EMBL" id="BSVB01000001">
    <property type="protein sequence ID" value="GMA96448.1"/>
    <property type="molecule type" value="Genomic_DNA"/>
</dbReference>
<dbReference type="Proteomes" id="UP001157034">
    <property type="component" value="Unassembled WGS sequence"/>
</dbReference>
<feature type="transmembrane region" description="Helical" evidence="2">
    <location>
        <begin position="81"/>
        <end position="102"/>
    </location>
</feature>
<organism evidence="4 5">
    <name type="scientific">Pseudolysinimonas kribbensis</name>
    <dbReference type="NCBI Taxonomy" id="433641"/>
    <lineage>
        <taxon>Bacteria</taxon>
        <taxon>Bacillati</taxon>
        <taxon>Actinomycetota</taxon>
        <taxon>Actinomycetes</taxon>
        <taxon>Micrococcales</taxon>
        <taxon>Microbacteriaceae</taxon>
        <taxon>Pseudolysinimonas</taxon>
    </lineage>
</organism>
<feature type="transmembrane region" description="Helical" evidence="2">
    <location>
        <begin position="12"/>
        <end position="34"/>
    </location>
</feature>
<sequence length="181" mass="19571">MLGNGHYWLHLLWAALVNFIVSTVTFSVMVSWVATALGGTSYWFWSIFLPQRGQDVYPAHWLLTHIGLLPAGVDPEATDKVAYLVVGLLFLVTAPFVIRGLVWAHWGWLGGCSGPSAATVCVSRSPTSRRRAARPSPRRAPLSGGSSATSTTARSSGWSACRWTSPPPTDSSTRTRSMRAG</sequence>
<evidence type="ECO:0000256" key="1">
    <source>
        <dbReference type="SAM" id="MobiDB-lite"/>
    </source>
</evidence>
<evidence type="ECO:0000313" key="4">
    <source>
        <dbReference type="EMBL" id="GMA96448.1"/>
    </source>
</evidence>
<feature type="compositionally biased region" description="Low complexity" evidence="1">
    <location>
        <begin position="139"/>
        <end position="181"/>
    </location>
</feature>
<keyword evidence="5" id="KW-1185">Reference proteome</keyword>
<protein>
    <recommendedName>
        <fullName evidence="3">Putative sensor domain-containing protein</fullName>
    </recommendedName>
</protein>
<feature type="compositionally biased region" description="Basic residues" evidence="1">
    <location>
        <begin position="127"/>
        <end position="137"/>
    </location>
</feature>
<feature type="region of interest" description="Disordered" evidence="1">
    <location>
        <begin position="124"/>
        <end position="181"/>
    </location>
</feature>
<evidence type="ECO:0000313" key="5">
    <source>
        <dbReference type="Proteomes" id="UP001157034"/>
    </source>
</evidence>
<proteinExistence type="predicted"/>
<name>A0ABQ6K718_9MICO</name>
<gene>
    <name evidence="4" type="ORF">GCM10025881_32720</name>
</gene>